<sequence>MTTPPASEVTALFADLATRFGMSRAAGACLGTIWRAAQAPSAEDLCNALGLSRSNVSVALKELRQAGLVQVARAPGTRRDFYVADPNPWALLRAALADRHRREIAPLTDRLATLAATDNTDPRVAALAEMSAVAEDWFARQLRRDAADFAQFMGADKAEKKKKKGQRGK</sequence>
<dbReference type="Pfam" id="PF12802">
    <property type="entry name" value="MarR_2"/>
    <property type="match status" value="1"/>
</dbReference>
<dbReference type="AlphaFoldDB" id="A0A1N7PBE7"/>
<dbReference type="InterPro" id="IPR026282">
    <property type="entry name" value="MJ1563"/>
</dbReference>
<evidence type="ECO:0000259" key="5">
    <source>
        <dbReference type="Pfam" id="PF12802"/>
    </source>
</evidence>
<name>A0A1N7PBE7_9RHOB</name>
<dbReference type="Proteomes" id="UP000186221">
    <property type="component" value="Unassembled WGS sequence"/>
</dbReference>
<keyword evidence="7" id="KW-1185">Reference proteome</keyword>
<dbReference type="OrthoDB" id="9792628at2"/>
<evidence type="ECO:0000256" key="1">
    <source>
        <dbReference type="ARBA" id="ARBA00023015"/>
    </source>
</evidence>
<reference evidence="7" key="1">
    <citation type="submission" date="2017-01" db="EMBL/GenBank/DDBJ databases">
        <authorList>
            <person name="Varghese N."/>
            <person name="Submissions S."/>
        </authorList>
    </citation>
    <scope>NUCLEOTIDE SEQUENCE [LARGE SCALE GENOMIC DNA]</scope>
    <source>
        <strain evidence="7">DSM 19945</strain>
    </source>
</reference>
<evidence type="ECO:0000313" key="6">
    <source>
        <dbReference type="EMBL" id="SIT07901.1"/>
    </source>
</evidence>
<dbReference type="GO" id="GO:0003700">
    <property type="term" value="F:DNA-binding transcription factor activity"/>
    <property type="evidence" value="ECO:0007669"/>
    <property type="project" value="InterPro"/>
</dbReference>
<evidence type="ECO:0000313" key="7">
    <source>
        <dbReference type="Proteomes" id="UP000186221"/>
    </source>
</evidence>
<dbReference type="SUPFAM" id="SSF46785">
    <property type="entry name" value="Winged helix' DNA-binding domain"/>
    <property type="match status" value="1"/>
</dbReference>
<organism evidence="6 7">
    <name type="scientific">Rhodobacter aestuarii</name>
    <dbReference type="NCBI Taxonomy" id="453582"/>
    <lineage>
        <taxon>Bacteria</taxon>
        <taxon>Pseudomonadati</taxon>
        <taxon>Pseudomonadota</taxon>
        <taxon>Alphaproteobacteria</taxon>
        <taxon>Rhodobacterales</taxon>
        <taxon>Rhodobacter group</taxon>
        <taxon>Rhodobacter</taxon>
    </lineage>
</organism>
<keyword evidence="2 4" id="KW-0238">DNA-binding</keyword>
<gene>
    <name evidence="6" type="ORF">SAMN05421580_109197</name>
</gene>
<dbReference type="STRING" id="453582.SAMN05421580_109197"/>
<feature type="domain" description="HTH marR-type" evidence="5">
    <location>
        <begin position="20"/>
        <end position="79"/>
    </location>
</feature>
<dbReference type="PANTHER" id="PTHR38465">
    <property type="entry name" value="HTH-TYPE TRANSCRIPTIONAL REGULATOR MJ1563-RELATED"/>
    <property type="match status" value="1"/>
</dbReference>
<dbReference type="InterPro" id="IPR011991">
    <property type="entry name" value="ArsR-like_HTH"/>
</dbReference>
<evidence type="ECO:0000256" key="4">
    <source>
        <dbReference type="PIRNR" id="PIRNR006707"/>
    </source>
</evidence>
<accession>A0A1N7PBE7</accession>
<evidence type="ECO:0000256" key="3">
    <source>
        <dbReference type="ARBA" id="ARBA00023163"/>
    </source>
</evidence>
<dbReference type="InterPro" id="IPR052362">
    <property type="entry name" value="HTH-GbsR_regulator"/>
</dbReference>
<dbReference type="PIRSF" id="PIRSF006707">
    <property type="entry name" value="MJ1563"/>
    <property type="match status" value="1"/>
</dbReference>
<dbReference type="CDD" id="cd00090">
    <property type="entry name" value="HTH_ARSR"/>
    <property type="match status" value="1"/>
</dbReference>
<proteinExistence type="inferred from homology"/>
<keyword evidence="3 4" id="KW-0804">Transcription</keyword>
<evidence type="ECO:0000256" key="2">
    <source>
        <dbReference type="ARBA" id="ARBA00023125"/>
    </source>
</evidence>
<dbReference type="EMBL" id="FTOG01000009">
    <property type="protein sequence ID" value="SIT07901.1"/>
    <property type="molecule type" value="Genomic_DNA"/>
</dbReference>
<dbReference type="InterPro" id="IPR000835">
    <property type="entry name" value="HTH_MarR-typ"/>
</dbReference>
<dbReference type="PANTHER" id="PTHR38465:SF1">
    <property type="entry name" value="HTH-TYPE TRANSCRIPTIONAL REGULATOR MJ1563-RELATED"/>
    <property type="match status" value="1"/>
</dbReference>
<dbReference type="InterPro" id="IPR036390">
    <property type="entry name" value="WH_DNA-bd_sf"/>
</dbReference>
<dbReference type="GO" id="GO:0003677">
    <property type="term" value="F:DNA binding"/>
    <property type="evidence" value="ECO:0007669"/>
    <property type="project" value="UniProtKB-UniRule"/>
</dbReference>
<dbReference type="Gene3D" id="1.10.10.10">
    <property type="entry name" value="Winged helix-like DNA-binding domain superfamily/Winged helix DNA-binding domain"/>
    <property type="match status" value="1"/>
</dbReference>
<comment type="similarity">
    <text evidence="4">Belongs to the GbsR family.</text>
</comment>
<dbReference type="InterPro" id="IPR036388">
    <property type="entry name" value="WH-like_DNA-bd_sf"/>
</dbReference>
<protein>
    <recommendedName>
        <fullName evidence="4">HTH-type transcriptional regulator</fullName>
    </recommendedName>
</protein>
<keyword evidence="1 4" id="KW-0805">Transcription regulation</keyword>
<dbReference type="RefSeq" id="WP_076485701.1">
    <property type="nucleotide sequence ID" value="NZ_FTOG01000009.1"/>
</dbReference>